<evidence type="ECO:0000256" key="3">
    <source>
        <dbReference type="ARBA" id="ARBA00022801"/>
    </source>
</evidence>
<name>A0A640TTF0_STRNI</name>
<dbReference type="PANTHER" id="PTHR42978:SF6">
    <property type="entry name" value="QUORUM-QUENCHING LACTONASE YTNP-RELATED"/>
    <property type="match status" value="1"/>
</dbReference>
<protein>
    <submittedName>
        <fullName evidence="6">MBL fold metallo-hydrolase</fullName>
    </submittedName>
</protein>
<dbReference type="PANTHER" id="PTHR42978">
    <property type="entry name" value="QUORUM-QUENCHING LACTONASE YTNP-RELATED-RELATED"/>
    <property type="match status" value="1"/>
</dbReference>
<evidence type="ECO:0000313" key="7">
    <source>
        <dbReference type="EMBL" id="WAU00366.1"/>
    </source>
</evidence>
<evidence type="ECO:0000259" key="5">
    <source>
        <dbReference type="SMART" id="SM00849"/>
    </source>
</evidence>
<accession>A0A640TTF0</accession>
<comment type="similarity">
    <text evidence="1">Belongs to the metallo-beta-lactamase superfamily.</text>
</comment>
<organism evidence="6 8">
    <name type="scientific">Streptomyces nigrescens</name>
    <dbReference type="NCBI Taxonomy" id="1920"/>
    <lineage>
        <taxon>Bacteria</taxon>
        <taxon>Bacillati</taxon>
        <taxon>Actinomycetota</taxon>
        <taxon>Actinomycetes</taxon>
        <taxon>Kitasatosporales</taxon>
        <taxon>Streptomycetaceae</taxon>
        <taxon>Streptomyces</taxon>
    </lineage>
</organism>
<evidence type="ECO:0000313" key="6">
    <source>
        <dbReference type="EMBL" id="GFE25385.1"/>
    </source>
</evidence>
<dbReference type="InterPro" id="IPR036866">
    <property type="entry name" value="RibonucZ/Hydroxyglut_hydro"/>
</dbReference>
<dbReference type="SMART" id="SM00849">
    <property type="entry name" value="Lactamase_B"/>
    <property type="match status" value="1"/>
</dbReference>
<evidence type="ECO:0000313" key="9">
    <source>
        <dbReference type="Proteomes" id="UP001210609"/>
    </source>
</evidence>
<dbReference type="Pfam" id="PF00753">
    <property type="entry name" value="Lactamase_B"/>
    <property type="match status" value="1"/>
</dbReference>
<evidence type="ECO:0000256" key="1">
    <source>
        <dbReference type="ARBA" id="ARBA00007749"/>
    </source>
</evidence>
<gene>
    <name evidence="6" type="ORF">Sliba_58380</name>
    <name evidence="7" type="ORF">STRLI_006612</name>
</gene>
<sequence>MESMVLGDVEITRVVEKEWRTREPHEMFPEPAPEFWERNRSWLAPEFWDADDGRLVSCTHTWVLRSEGKVVLIDTGIGNHKQRPGAPPFHQQNSDFLGALARAGVEPEDVDIVVNTHLHADHVGWNTRLAQGEWVPTFPNATYLLPEPDHHFWNPAHDLARRSGAANRNVFEDSVEPVVRAGRSLLWRHGYDIDAHLRLEPAPGHTPGSAVVVLESGTDRAVFAGDLLHSPAQVVEPDCNSCFCEDQEQARASRRRVLQWAADHTALVLPAHVRGSAAFEVASRGSAFAITRWADRHPGCRAQGEE</sequence>
<feature type="domain" description="Metallo-beta-lactamase" evidence="5">
    <location>
        <begin position="58"/>
        <end position="272"/>
    </location>
</feature>
<reference evidence="6 8" key="1">
    <citation type="submission" date="2019-12" db="EMBL/GenBank/DDBJ databases">
        <title>Whole genome shotgun sequence of Streptomyces libani subsp. libani NBRC 13452.</title>
        <authorList>
            <person name="Ichikawa N."/>
            <person name="Kimura A."/>
            <person name="Kitahashi Y."/>
            <person name="Komaki H."/>
            <person name="Tamura T."/>
        </authorList>
    </citation>
    <scope>NUCLEOTIDE SEQUENCE [LARGE SCALE GENOMIC DNA]</scope>
    <source>
        <strain evidence="6 8">NBRC 13452</strain>
    </source>
</reference>
<evidence type="ECO:0000256" key="2">
    <source>
        <dbReference type="ARBA" id="ARBA00022723"/>
    </source>
</evidence>
<dbReference type="CDD" id="cd16277">
    <property type="entry name" value="metallo-hydrolase-like_MBL-fold"/>
    <property type="match status" value="1"/>
</dbReference>
<dbReference type="Proteomes" id="UP001210609">
    <property type="component" value="Chromosome"/>
</dbReference>
<evidence type="ECO:0000313" key="8">
    <source>
        <dbReference type="Proteomes" id="UP000429552"/>
    </source>
</evidence>
<dbReference type="Proteomes" id="UP000429552">
    <property type="component" value="Unassembled WGS sequence"/>
</dbReference>
<dbReference type="SUPFAM" id="SSF56281">
    <property type="entry name" value="Metallo-hydrolase/oxidoreductase"/>
    <property type="match status" value="1"/>
</dbReference>
<dbReference type="AlphaFoldDB" id="A0A640TTF0"/>
<dbReference type="GO" id="GO:0016787">
    <property type="term" value="F:hydrolase activity"/>
    <property type="evidence" value="ECO:0007669"/>
    <property type="project" value="UniProtKB-KW"/>
</dbReference>
<dbReference type="Gene3D" id="3.60.15.10">
    <property type="entry name" value="Ribonuclease Z/Hydroxyacylglutathione hydrolase-like"/>
    <property type="match status" value="1"/>
</dbReference>
<proteinExistence type="inferred from homology"/>
<keyword evidence="3 6" id="KW-0378">Hydrolase</keyword>
<keyword evidence="4" id="KW-0862">Zinc</keyword>
<evidence type="ECO:0000256" key="4">
    <source>
        <dbReference type="ARBA" id="ARBA00022833"/>
    </source>
</evidence>
<reference evidence="7 9" key="2">
    <citation type="submission" date="2022-12" db="EMBL/GenBank/DDBJ databases">
        <authorList>
            <person name="Ruckert C."/>
            <person name="Busche T."/>
            <person name="Kalinowski J."/>
            <person name="Wittmann C."/>
        </authorList>
    </citation>
    <scope>NUCLEOTIDE SEQUENCE [LARGE SCALE GENOMIC DNA]</scope>
    <source>
        <strain evidence="7 9">DSM 40555</strain>
    </source>
</reference>
<dbReference type="RefSeq" id="WP_159489559.1">
    <property type="nucleotide sequence ID" value="NZ_BLIP01000002.1"/>
</dbReference>
<keyword evidence="9" id="KW-1185">Reference proteome</keyword>
<dbReference type="InterPro" id="IPR001279">
    <property type="entry name" value="Metallo-B-lactamas"/>
</dbReference>
<dbReference type="EMBL" id="CP114202">
    <property type="protein sequence ID" value="WAU00366.1"/>
    <property type="molecule type" value="Genomic_DNA"/>
</dbReference>
<dbReference type="InterPro" id="IPR051013">
    <property type="entry name" value="MBL_superfamily_lactonases"/>
</dbReference>
<dbReference type="EMBL" id="BLIP01000002">
    <property type="protein sequence ID" value="GFE25385.1"/>
    <property type="molecule type" value="Genomic_DNA"/>
</dbReference>
<keyword evidence="2" id="KW-0479">Metal-binding</keyword>
<dbReference type="GO" id="GO:0046872">
    <property type="term" value="F:metal ion binding"/>
    <property type="evidence" value="ECO:0007669"/>
    <property type="project" value="UniProtKB-KW"/>
</dbReference>